<protein>
    <recommendedName>
        <fullName evidence="4">Glycosyltransferase 2-like domain-containing protein</fullName>
    </recommendedName>
</protein>
<evidence type="ECO:0000313" key="3">
    <source>
        <dbReference type="Proteomes" id="UP001642464"/>
    </source>
</evidence>
<dbReference type="CDD" id="cd00761">
    <property type="entry name" value="Glyco_tranf_GTA_type"/>
    <property type="match status" value="1"/>
</dbReference>
<dbReference type="Gene3D" id="1.25.40.10">
    <property type="entry name" value="Tetratricopeptide repeat domain"/>
    <property type="match status" value="2"/>
</dbReference>
<dbReference type="Gene3D" id="3.90.550.10">
    <property type="entry name" value="Spore Coat Polysaccharide Biosynthesis Protein SpsA, Chain A"/>
    <property type="match status" value="1"/>
</dbReference>
<evidence type="ECO:0000313" key="2">
    <source>
        <dbReference type="EMBL" id="CAK9004464.1"/>
    </source>
</evidence>
<proteinExistence type="predicted"/>
<name>A0ABP0ISI2_9DINO</name>
<dbReference type="Proteomes" id="UP001642464">
    <property type="component" value="Unassembled WGS sequence"/>
</dbReference>
<gene>
    <name evidence="2" type="ORF">SCF082_LOCUS8195</name>
</gene>
<sequence length="914" mass="101530">MCKRCPGFPGTGTLYWPLSSEEQAAGMAQAYPHLPVRCGRCGCPGHQHQNLEPWLADVKDRAAQMRHIVSWYRPLPPEPHLPMAAAGWSRTSAALFVLTNGIFDPRRRLDASKAKPLISVVAPTSFSRQGFHPLLYDCFCRQEYHPKELVVVDTGPEPSSFFQERVKEDPRIIYRHFCVADSRLDLPEGWKKGAPVHFGFSTPDLWSSRGLRPSAWSLGMKRNVAIELSAGEIIAHFDDDDLYAEGYLTWMSAPRRMRMARMDRLQQVLEKSEPVTSEHIESTWAPAAITLKAWHLLDLSDMTFGFMDVEKDPLLPKDQRYGWLYGWGFSYVFTRELTPVPDVEWSEDISFYEELRRLKEFHGTFVAQADAEFVWLAAMMSSRLVALAILGAWSVSLQGCSEKKPEPKTSCSIKTSSVALAATKPCNKSIPSKTLETPDVVVKTMQDEKGFVEMQLQIGNNTFKTADRSSFASSPKNLTQVTLQPVQSTRKEAICVDLYSSMGIDSVIVSNDFSCPSCADAKATMIVWELVVVDSTFMSPGPCPTTERVDGENVPVVPVRPERVICAHSYHAKVNTSGGEFSGAVRCGEAIWEAPTELLDLLPLAEEAAKRVAQHMGSELTVADKSGFRVNLSEKKALDVFWKSLCVPFKNACRSAVRADAAAFNALATRANSWTEAFYHFTWARHQGITCTSRSLRSACASGVRWPQGLELLTLFDAMHMRLDMVAFSATAHGAVAVGQWTTVLDVLLSLQFFKLETSAVLRNTAVNALSKTLQWQRSLQAVRAATFQQLRPDLFTLSTLLSGLPWSWAMTSMEEVSPGVRRNVQSWGALLGTFAPSALWEMAISTLRSIPDGLNLTMMNIILSALEKGSRWQGALTNLQAGHEQSLQVDSISLNSALMSCRQVQKWAEAMSS</sequence>
<reference evidence="2 3" key="1">
    <citation type="submission" date="2024-02" db="EMBL/GenBank/DDBJ databases">
        <authorList>
            <person name="Chen Y."/>
            <person name="Shah S."/>
            <person name="Dougan E. K."/>
            <person name="Thang M."/>
            <person name="Chan C."/>
        </authorList>
    </citation>
    <scope>NUCLEOTIDE SEQUENCE [LARGE SCALE GENOMIC DNA]</scope>
</reference>
<keyword evidence="1" id="KW-0677">Repeat</keyword>
<dbReference type="InterPro" id="IPR029044">
    <property type="entry name" value="Nucleotide-diphossugar_trans"/>
</dbReference>
<comment type="caution">
    <text evidence="2">The sequence shown here is derived from an EMBL/GenBank/DDBJ whole genome shotgun (WGS) entry which is preliminary data.</text>
</comment>
<evidence type="ECO:0008006" key="4">
    <source>
        <dbReference type="Google" id="ProtNLM"/>
    </source>
</evidence>
<keyword evidence="3" id="KW-1185">Reference proteome</keyword>
<dbReference type="SUPFAM" id="SSF53448">
    <property type="entry name" value="Nucleotide-diphospho-sugar transferases"/>
    <property type="match status" value="1"/>
</dbReference>
<dbReference type="EMBL" id="CAXAMM010004669">
    <property type="protein sequence ID" value="CAK9004464.1"/>
    <property type="molecule type" value="Genomic_DNA"/>
</dbReference>
<dbReference type="PANTHER" id="PTHR47447">
    <property type="entry name" value="OS03G0856100 PROTEIN"/>
    <property type="match status" value="1"/>
</dbReference>
<accession>A0ABP0ISI2</accession>
<evidence type="ECO:0000256" key="1">
    <source>
        <dbReference type="ARBA" id="ARBA00022737"/>
    </source>
</evidence>
<dbReference type="InterPro" id="IPR011990">
    <property type="entry name" value="TPR-like_helical_dom_sf"/>
</dbReference>
<dbReference type="PANTHER" id="PTHR47447:SF24">
    <property type="entry name" value="PENTATRICOPEPTIDE REPEAT-CONTAINING PROTEIN"/>
    <property type="match status" value="1"/>
</dbReference>
<organism evidence="2 3">
    <name type="scientific">Durusdinium trenchii</name>
    <dbReference type="NCBI Taxonomy" id="1381693"/>
    <lineage>
        <taxon>Eukaryota</taxon>
        <taxon>Sar</taxon>
        <taxon>Alveolata</taxon>
        <taxon>Dinophyceae</taxon>
        <taxon>Suessiales</taxon>
        <taxon>Symbiodiniaceae</taxon>
        <taxon>Durusdinium</taxon>
    </lineage>
</organism>